<feature type="chain" id="PRO_5003914063" description="Outer membrane protein beta-barrel domain-containing protein" evidence="2">
    <location>
        <begin position="25"/>
        <end position="172"/>
    </location>
</feature>
<evidence type="ECO:0000313" key="4">
    <source>
        <dbReference type="EMBL" id="AFX99958.1"/>
    </source>
</evidence>
<accession>K7Z6X8</accession>
<dbReference type="Pfam" id="PF13505">
    <property type="entry name" value="OMP_b-brl"/>
    <property type="match status" value="1"/>
</dbReference>
<reference evidence="4 5" key="1">
    <citation type="journal article" date="2012" name="BMC Genomics">
        <title>Genome analysis of a simultaneously predatory and prey-independent, novel Bdellovibrio bacteriovorus from the River Tiber, supports in silico predictions of both ancient and recent lateral gene transfer from diverse bacteria.</title>
        <authorList>
            <person name="Hobley L."/>
            <person name="Lerner T.R."/>
            <person name="Williams L.E."/>
            <person name="Lambert C."/>
            <person name="Till R."/>
            <person name="Milner D.S."/>
            <person name="Basford S.M."/>
            <person name="Capeness M.J."/>
            <person name="Fenton A.K."/>
            <person name="Atterbury R.J."/>
            <person name="Harris M.A."/>
            <person name="Sockett R.E."/>
        </authorList>
    </citation>
    <scope>NUCLEOTIDE SEQUENCE [LARGE SCALE GENOMIC DNA]</scope>
    <source>
        <strain evidence="4 5">Tiberius</strain>
    </source>
</reference>
<evidence type="ECO:0000256" key="2">
    <source>
        <dbReference type="SAM" id="SignalP"/>
    </source>
</evidence>
<dbReference type="OrthoDB" id="9342607at2"/>
<dbReference type="RefSeq" id="WP_015089445.1">
    <property type="nucleotide sequence ID" value="NC_019567.1"/>
</dbReference>
<evidence type="ECO:0000313" key="5">
    <source>
        <dbReference type="Proteomes" id="UP000010074"/>
    </source>
</evidence>
<keyword evidence="1 2" id="KW-0732">Signal</keyword>
<sequence length="172" mass="18711">MKKNLMVLFAGLLIATGISTLAQAQTAEDIKNGTNNVKLLLGSTQAAVNFGVEYERRTGTFGLGAMLMHSTKNSDANKPESTTLGAFVASHLYDQNDLDLYISPGVAVTNMDQIQTSGDDETLFGPTLNIGATYTINPTWGVGFEYLTIYNWFSDKTADHYNFANAVLSYNF</sequence>
<dbReference type="PATRIC" id="fig|1069642.3.peg.245"/>
<dbReference type="SUPFAM" id="SSF56925">
    <property type="entry name" value="OMPA-like"/>
    <property type="match status" value="1"/>
</dbReference>
<dbReference type="Proteomes" id="UP000010074">
    <property type="component" value="Chromosome"/>
</dbReference>
<feature type="signal peptide" evidence="2">
    <location>
        <begin position="1"/>
        <end position="24"/>
    </location>
</feature>
<dbReference type="AlphaFoldDB" id="K7Z6X8"/>
<dbReference type="InterPro" id="IPR027385">
    <property type="entry name" value="Beta-barrel_OMP"/>
</dbReference>
<proteinExistence type="predicted"/>
<organism evidence="4 5">
    <name type="scientific">Bdellovibrio bacteriovorus str. Tiberius</name>
    <dbReference type="NCBI Taxonomy" id="1069642"/>
    <lineage>
        <taxon>Bacteria</taxon>
        <taxon>Pseudomonadati</taxon>
        <taxon>Bdellovibrionota</taxon>
        <taxon>Bdellovibrionia</taxon>
        <taxon>Bdellovibrionales</taxon>
        <taxon>Pseudobdellovibrionaceae</taxon>
        <taxon>Bdellovibrio</taxon>
    </lineage>
</organism>
<dbReference type="InterPro" id="IPR011250">
    <property type="entry name" value="OMP/PagP_B-barrel"/>
</dbReference>
<gene>
    <name evidence="4" type="ORF">Bdt_0250</name>
</gene>
<name>K7Z6X8_BDEBC</name>
<feature type="domain" description="Outer membrane protein beta-barrel" evidence="3">
    <location>
        <begin position="12"/>
        <end position="172"/>
    </location>
</feature>
<evidence type="ECO:0000259" key="3">
    <source>
        <dbReference type="Pfam" id="PF13505"/>
    </source>
</evidence>
<dbReference type="KEGG" id="bbat:Bdt_0250"/>
<dbReference type="EMBL" id="CP002930">
    <property type="protein sequence ID" value="AFX99958.1"/>
    <property type="molecule type" value="Genomic_DNA"/>
</dbReference>
<evidence type="ECO:0000256" key="1">
    <source>
        <dbReference type="ARBA" id="ARBA00022729"/>
    </source>
</evidence>
<dbReference type="HOGENOM" id="CLU_1552281_0_0_7"/>
<protein>
    <recommendedName>
        <fullName evidence="3">Outer membrane protein beta-barrel domain-containing protein</fullName>
    </recommendedName>
</protein>
<dbReference type="Gene3D" id="2.40.160.20">
    <property type="match status" value="1"/>
</dbReference>
<dbReference type="STRING" id="1069642.Bdt_0250"/>